<name>A0A845SN15_9GAMM</name>
<dbReference type="CDD" id="cd01164">
    <property type="entry name" value="FruK_PfkB_like"/>
    <property type="match status" value="1"/>
</dbReference>
<accession>A0A845SN15</accession>
<evidence type="ECO:0000256" key="6">
    <source>
        <dbReference type="PIRNR" id="PIRNR000535"/>
    </source>
</evidence>
<dbReference type="GO" id="GO:0008443">
    <property type="term" value="F:phosphofructokinase activity"/>
    <property type="evidence" value="ECO:0007669"/>
    <property type="project" value="UniProtKB-ARBA"/>
</dbReference>
<dbReference type="PIRSF" id="PIRSF000535">
    <property type="entry name" value="1PFK/6PFK/LacC"/>
    <property type="match status" value="1"/>
</dbReference>
<comment type="similarity">
    <text evidence="1 6">Belongs to the carbohydrate kinase PfkB family.</text>
</comment>
<dbReference type="EMBL" id="WUBS01000011">
    <property type="protein sequence ID" value="NDL64314.1"/>
    <property type="molecule type" value="Genomic_DNA"/>
</dbReference>
<sequence>MILTVTMNPSVDISYPLEILKINSVNRIANVRKEAGGKGLNVTRVIKQAQEEVIATGLIGGVLGDYIVKRLDAINIKHQFFDIAQESRNCIAILHEGNQTEILEQGPTISVEEGTAFISKFSVLTDIAKVITISGSLPSGLEKDFYRKLIDISNKKNKKVLLDCSGKCLEIATSGPWLPYLIKPNKEEIEQLTGMSLDTGSIKSFVEMIDTHKSLYEIPWIVVSLGKEGAFAKVGGHYFAVAIPKIKVINPVGSGDATVAGLAIGINNIETPENTLKRAMAFGILNAMEAKTGYINMIKYTDIFSQVKVYPYFTR</sequence>
<keyword evidence="4 8" id="KW-0418">Kinase</keyword>
<dbReference type="GO" id="GO:0005829">
    <property type="term" value="C:cytosol"/>
    <property type="evidence" value="ECO:0007669"/>
    <property type="project" value="TreeGrafter"/>
</dbReference>
<gene>
    <name evidence="8" type="ORF">GRH90_16355</name>
</gene>
<dbReference type="Pfam" id="PF00294">
    <property type="entry name" value="PfkB"/>
    <property type="match status" value="1"/>
</dbReference>
<evidence type="ECO:0000256" key="5">
    <source>
        <dbReference type="ARBA" id="ARBA00022840"/>
    </source>
</evidence>
<protein>
    <recommendedName>
        <fullName evidence="6">Phosphofructokinase</fullName>
    </recommendedName>
</protein>
<organism evidence="8 9">
    <name type="scientific">Acerihabitans arboris</name>
    <dbReference type="NCBI Taxonomy" id="2691583"/>
    <lineage>
        <taxon>Bacteria</taxon>
        <taxon>Pseudomonadati</taxon>
        <taxon>Pseudomonadota</taxon>
        <taxon>Gammaproteobacteria</taxon>
        <taxon>Enterobacterales</taxon>
        <taxon>Pectobacteriaceae</taxon>
        <taxon>Acerihabitans</taxon>
    </lineage>
</organism>
<evidence type="ECO:0000313" key="8">
    <source>
        <dbReference type="EMBL" id="NDL64314.1"/>
    </source>
</evidence>
<keyword evidence="9" id="KW-1185">Reference proteome</keyword>
<evidence type="ECO:0000256" key="1">
    <source>
        <dbReference type="ARBA" id="ARBA00010688"/>
    </source>
</evidence>
<evidence type="ECO:0000256" key="3">
    <source>
        <dbReference type="ARBA" id="ARBA00022741"/>
    </source>
</evidence>
<dbReference type="FunFam" id="3.40.1190.20:FF:000001">
    <property type="entry name" value="Phosphofructokinase"/>
    <property type="match status" value="1"/>
</dbReference>
<dbReference type="Proteomes" id="UP000461443">
    <property type="component" value="Unassembled WGS sequence"/>
</dbReference>
<dbReference type="GO" id="GO:0016052">
    <property type="term" value="P:carbohydrate catabolic process"/>
    <property type="evidence" value="ECO:0007669"/>
    <property type="project" value="UniProtKB-ARBA"/>
</dbReference>
<evidence type="ECO:0000256" key="2">
    <source>
        <dbReference type="ARBA" id="ARBA00022679"/>
    </source>
</evidence>
<evidence type="ECO:0000256" key="4">
    <source>
        <dbReference type="ARBA" id="ARBA00022777"/>
    </source>
</evidence>
<keyword evidence="3" id="KW-0547">Nucleotide-binding</keyword>
<dbReference type="PROSITE" id="PS00584">
    <property type="entry name" value="PFKB_KINASES_2"/>
    <property type="match status" value="1"/>
</dbReference>
<comment type="caution">
    <text evidence="8">The sequence shown here is derived from an EMBL/GenBank/DDBJ whole genome shotgun (WGS) entry which is preliminary data.</text>
</comment>
<dbReference type="Gene3D" id="3.40.1190.20">
    <property type="match status" value="1"/>
</dbReference>
<dbReference type="PANTHER" id="PTHR46566">
    <property type="entry name" value="1-PHOSPHOFRUCTOKINASE-RELATED"/>
    <property type="match status" value="1"/>
</dbReference>
<dbReference type="SUPFAM" id="SSF53613">
    <property type="entry name" value="Ribokinase-like"/>
    <property type="match status" value="1"/>
</dbReference>
<dbReference type="InterPro" id="IPR029056">
    <property type="entry name" value="Ribokinase-like"/>
</dbReference>
<dbReference type="AlphaFoldDB" id="A0A845SN15"/>
<dbReference type="PANTHER" id="PTHR46566:SF5">
    <property type="entry name" value="1-PHOSPHOFRUCTOKINASE"/>
    <property type="match status" value="1"/>
</dbReference>
<dbReference type="NCBIfam" id="TIGR03168">
    <property type="entry name" value="1-PFK"/>
    <property type="match status" value="1"/>
</dbReference>
<dbReference type="GO" id="GO:0005524">
    <property type="term" value="F:ATP binding"/>
    <property type="evidence" value="ECO:0007669"/>
    <property type="project" value="UniProtKB-KW"/>
</dbReference>
<dbReference type="InterPro" id="IPR011611">
    <property type="entry name" value="PfkB_dom"/>
</dbReference>
<evidence type="ECO:0000313" key="9">
    <source>
        <dbReference type="Proteomes" id="UP000461443"/>
    </source>
</evidence>
<proteinExistence type="inferred from homology"/>
<keyword evidence="5" id="KW-0067">ATP-binding</keyword>
<keyword evidence="2 6" id="KW-0808">Transferase</keyword>
<dbReference type="GO" id="GO:0044281">
    <property type="term" value="P:small molecule metabolic process"/>
    <property type="evidence" value="ECO:0007669"/>
    <property type="project" value="UniProtKB-ARBA"/>
</dbReference>
<reference evidence="8 9" key="1">
    <citation type="submission" date="2019-12" db="EMBL/GenBank/DDBJ databases">
        <authorList>
            <person name="Lee S.D."/>
        </authorList>
    </citation>
    <scope>NUCLEOTIDE SEQUENCE [LARGE SCALE GENOMIC DNA]</scope>
    <source>
        <strain evidence="8 9">SAP-6</strain>
    </source>
</reference>
<dbReference type="RefSeq" id="WP_162367026.1">
    <property type="nucleotide sequence ID" value="NZ_WUBS01000011.1"/>
</dbReference>
<dbReference type="InterPro" id="IPR002173">
    <property type="entry name" value="Carboh/pur_kinase_PfkB_CS"/>
</dbReference>
<evidence type="ECO:0000259" key="7">
    <source>
        <dbReference type="Pfam" id="PF00294"/>
    </source>
</evidence>
<reference evidence="8 9" key="2">
    <citation type="submission" date="2020-02" db="EMBL/GenBank/DDBJ databases">
        <title>The new genus of Enterobacteriales.</title>
        <authorList>
            <person name="Kim I.S."/>
        </authorList>
    </citation>
    <scope>NUCLEOTIDE SEQUENCE [LARGE SCALE GENOMIC DNA]</scope>
    <source>
        <strain evidence="8 9">SAP-6</strain>
    </source>
</reference>
<dbReference type="InterPro" id="IPR017583">
    <property type="entry name" value="Tagatose/fructose_Pkinase"/>
</dbReference>
<feature type="domain" description="Carbohydrate kinase PfkB" evidence="7">
    <location>
        <begin position="8"/>
        <end position="288"/>
    </location>
</feature>